<evidence type="ECO:0000256" key="2">
    <source>
        <dbReference type="ARBA" id="ARBA00022679"/>
    </source>
</evidence>
<keyword evidence="2 3" id="KW-0808">Transferase</keyword>
<dbReference type="PANTHER" id="PTHR30160">
    <property type="entry name" value="TETRAACYLDISACCHARIDE 4'-KINASE-RELATED"/>
    <property type="match status" value="1"/>
</dbReference>
<dbReference type="InterPro" id="IPR002201">
    <property type="entry name" value="Glyco_trans_9"/>
</dbReference>
<dbReference type="PANTHER" id="PTHR30160:SF22">
    <property type="entry name" value="LIPOPOLYSACCHARIDE CORE BIOSYNTHESIS PROTEIN"/>
    <property type="match status" value="1"/>
</dbReference>
<accession>A0A1G6X2F2</accession>
<reference evidence="3 4" key="1">
    <citation type="submission" date="2016-10" db="EMBL/GenBank/DDBJ databases">
        <authorList>
            <person name="de Groot N.N."/>
        </authorList>
    </citation>
    <scope>NUCLEOTIDE SEQUENCE [LARGE SCALE GENOMIC DNA]</scope>
    <source>
        <strain evidence="3 4">DSM 23421</strain>
    </source>
</reference>
<proteinExistence type="predicted"/>
<dbReference type="RefSeq" id="WP_245726425.1">
    <property type="nucleotide sequence ID" value="NZ_FNAO01000001.1"/>
</dbReference>
<dbReference type="SUPFAM" id="SSF53756">
    <property type="entry name" value="UDP-Glycosyltransferase/glycogen phosphorylase"/>
    <property type="match status" value="1"/>
</dbReference>
<dbReference type="CDD" id="cd03789">
    <property type="entry name" value="GT9_LPS_heptosyltransferase"/>
    <property type="match status" value="1"/>
</dbReference>
<dbReference type="Gene3D" id="3.40.50.2000">
    <property type="entry name" value="Glycogen Phosphorylase B"/>
    <property type="match status" value="2"/>
</dbReference>
<keyword evidence="4" id="KW-1185">Reference proteome</keyword>
<dbReference type="GO" id="GO:0005829">
    <property type="term" value="C:cytosol"/>
    <property type="evidence" value="ECO:0007669"/>
    <property type="project" value="TreeGrafter"/>
</dbReference>
<dbReference type="Pfam" id="PF01075">
    <property type="entry name" value="Glyco_transf_9"/>
    <property type="match status" value="1"/>
</dbReference>
<dbReference type="EMBL" id="FNAO01000001">
    <property type="protein sequence ID" value="SDD71476.1"/>
    <property type="molecule type" value="Genomic_DNA"/>
</dbReference>
<dbReference type="AlphaFoldDB" id="A0A1G6X2F2"/>
<protein>
    <submittedName>
        <fullName evidence="3">ADP-heptose:LPS heptosyltransferase</fullName>
    </submittedName>
</protein>
<organism evidence="3 4">
    <name type="scientific">Pricia antarctica</name>
    <dbReference type="NCBI Taxonomy" id="641691"/>
    <lineage>
        <taxon>Bacteria</taxon>
        <taxon>Pseudomonadati</taxon>
        <taxon>Bacteroidota</taxon>
        <taxon>Flavobacteriia</taxon>
        <taxon>Flavobacteriales</taxon>
        <taxon>Flavobacteriaceae</taxon>
        <taxon>Pricia</taxon>
    </lineage>
</organism>
<evidence type="ECO:0000313" key="3">
    <source>
        <dbReference type="EMBL" id="SDD71476.1"/>
    </source>
</evidence>
<dbReference type="GO" id="GO:0008713">
    <property type="term" value="F:ADP-heptose-lipopolysaccharide heptosyltransferase activity"/>
    <property type="evidence" value="ECO:0007669"/>
    <property type="project" value="TreeGrafter"/>
</dbReference>
<dbReference type="GO" id="GO:0009244">
    <property type="term" value="P:lipopolysaccharide core region biosynthetic process"/>
    <property type="evidence" value="ECO:0007669"/>
    <property type="project" value="TreeGrafter"/>
</dbReference>
<name>A0A1G6X2F2_9FLAO</name>
<keyword evidence="1" id="KW-0328">Glycosyltransferase</keyword>
<sequence length="360" mass="40184">MKQGEEISKVAPHVDVKGRRLLIIRLSAMGDVAMTIPVLSALTHDYPNLKITVLTKNFFAPMFAQFKNVEVFEADVKGRHKGVFGLYTLYQDLRARHIDAVADLHNVLRSKVLKRYFRFGGIPFFQIDKGRADKKGLTASKNKIFTPLKTTHQRYVDVFSALGFPVDLSKAVPLSKEELSENTVELIGSNTKKWLGIAPFAAFEGKMYPLRLMEEVIRKLDDTEKYAIFLFGGGKEEEKKLEALATHFTSCINVSGKLSFPEELALISNLDGMLSMDSGNGHLAAMYGIPVITLWGITHPFAGFYPFGQDADNALLANREKFPLIPTSVYGNKMPKGYETAMQTILPGDVFEKVEAVLNR</sequence>
<gene>
    <name evidence="3" type="ORF">SAMN05421636_101490</name>
</gene>
<evidence type="ECO:0000256" key="1">
    <source>
        <dbReference type="ARBA" id="ARBA00022676"/>
    </source>
</evidence>
<dbReference type="InterPro" id="IPR051199">
    <property type="entry name" value="LPS_LOS_Heptosyltrfase"/>
</dbReference>
<dbReference type="Proteomes" id="UP000199109">
    <property type="component" value="Unassembled WGS sequence"/>
</dbReference>
<evidence type="ECO:0000313" key="4">
    <source>
        <dbReference type="Proteomes" id="UP000199109"/>
    </source>
</evidence>
<dbReference type="STRING" id="641691.SAMN05421636_101490"/>